<keyword evidence="2" id="KW-1185">Reference proteome</keyword>
<sequence length="82" mass="9422">MPDCQRIAISEAGPEALCFSETNPFIYLNEPRRYVVFDISLLRNKSQLPENVGLVQMGCFPSCLVKGRRESMIFHRVRGEME</sequence>
<gene>
    <name evidence="1" type="ORF">TNCT_726441</name>
</gene>
<accession>A0A8X6M1W1</accession>
<dbReference type="AlphaFoldDB" id="A0A8X6M1W1"/>
<evidence type="ECO:0000313" key="1">
    <source>
        <dbReference type="EMBL" id="GFR28947.1"/>
    </source>
</evidence>
<reference evidence="1" key="1">
    <citation type="submission" date="2020-07" db="EMBL/GenBank/DDBJ databases">
        <title>Multicomponent nature underlies the extraordinary mechanical properties of spider dragline silk.</title>
        <authorList>
            <person name="Kono N."/>
            <person name="Nakamura H."/>
            <person name="Mori M."/>
            <person name="Yoshida Y."/>
            <person name="Ohtoshi R."/>
            <person name="Malay A.D."/>
            <person name="Moran D.A.P."/>
            <person name="Tomita M."/>
            <person name="Numata K."/>
            <person name="Arakawa K."/>
        </authorList>
    </citation>
    <scope>NUCLEOTIDE SEQUENCE</scope>
</reference>
<organism evidence="1 2">
    <name type="scientific">Trichonephila clavata</name>
    <name type="common">Joro spider</name>
    <name type="synonym">Nephila clavata</name>
    <dbReference type="NCBI Taxonomy" id="2740835"/>
    <lineage>
        <taxon>Eukaryota</taxon>
        <taxon>Metazoa</taxon>
        <taxon>Ecdysozoa</taxon>
        <taxon>Arthropoda</taxon>
        <taxon>Chelicerata</taxon>
        <taxon>Arachnida</taxon>
        <taxon>Araneae</taxon>
        <taxon>Araneomorphae</taxon>
        <taxon>Entelegynae</taxon>
        <taxon>Araneoidea</taxon>
        <taxon>Nephilidae</taxon>
        <taxon>Trichonephila</taxon>
    </lineage>
</organism>
<name>A0A8X6M1W1_TRICU</name>
<comment type="caution">
    <text evidence="1">The sequence shown here is derived from an EMBL/GenBank/DDBJ whole genome shotgun (WGS) entry which is preliminary data.</text>
</comment>
<protein>
    <submittedName>
        <fullName evidence="1">Uncharacterized protein</fullName>
    </submittedName>
</protein>
<dbReference type="EMBL" id="BMAO01039106">
    <property type="protein sequence ID" value="GFR28947.1"/>
    <property type="molecule type" value="Genomic_DNA"/>
</dbReference>
<evidence type="ECO:0000313" key="2">
    <source>
        <dbReference type="Proteomes" id="UP000887116"/>
    </source>
</evidence>
<dbReference type="Proteomes" id="UP000887116">
    <property type="component" value="Unassembled WGS sequence"/>
</dbReference>
<proteinExistence type="predicted"/>